<dbReference type="PROSITE" id="PS00124">
    <property type="entry name" value="FBPASE"/>
    <property type="match status" value="1"/>
</dbReference>
<dbReference type="AlphaFoldDB" id="A0A2D1U5R7"/>
<dbReference type="NCBIfam" id="NF006779">
    <property type="entry name" value="PRK09293.1-3"/>
    <property type="match status" value="1"/>
</dbReference>
<evidence type="ECO:0000256" key="7">
    <source>
        <dbReference type="ARBA" id="ARBA00022801"/>
    </source>
</evidence>
<dbReference type="InterPro" id="IPR033391">
    <property type="entry name" value="FBPase_N"/>
</dbReference>
<comment type="pathway">
    <text evidence="2">Carbohydrate biosynthesis; Calvin cycle.</text>
</comment>
<dbReference type="EC" id="3.1.3.11" evidence="4 12"/>
<evidence type="ECO:0000256" key="10">
    <source>
        <dbReference type="ARBA" id="ARBA00072069"/>
    </source>
</evidence>
<dbReference type="GO" id="GO:0030388">
    <property type="term" value="P:fructose 1,6-bisphosphate metabolic process"/>
    <property type="evidence" value="ECO:0007669"/>
    <property type="project" value="TreeGrafter"/>
</dbReference>
<dbReference type="PRINTS" id="PR00115">
    <property type="entry name" value="F16BPHPHTASE"/>
</dbReference>
<keyword evidence="8 12" id="KW-0460">Magnesium</keyword>
<feature type="binding site" evidence="12">
    <location>
        <position position="117"/>
    </location>
    <ligand>
        <name>Mg(2+)</name>
        <dbReference type="ChEBI" id="CHEBI:18420"/>
        <label>1</label>
    </ligand>
</feature>
<organism evidence="16 17">
    <name type="scientific">Pedobacter ginsengisoli</name>
    <dbReference type="NCBI Taxonomy" id="363852"/>
    <lineage>
        <taxon>Bacteria</taxon>
        <taxon>Pseudomonadati</taxon>
        <taxon>Bacteroidota</taxon>
        <taxon>Sphingobacteriia</taxon>
        <taxon>Sphingobacteriales</taxon>
        <taxon>Sphingobacteriaceae</taxon>
        <taxon>Pedobacter</taxon>
    </lineage>
</organism>
<dbReference type="FunFam" id="3.40.190.80:FF:000001">
    <property type="entry name" value="Fructose-1,6-bisphosphatase class 1"/>
    <property type="match status" value="1"/>
</dbReference>
<evidence type="ECO:0000256" key="5">
    <source>
        <dbReference type="ARBA" id="ARBA00022490"/>
    </source>
</evidence>
<dbReference type="GO" id="GO:0006002">
    <property type="term" value="P:fructose 6-phosphate metabolic process"/>
    <property type="evidence" value="ECO:0007669"/>
    <property type="project" value="TreeGrafter"/>
</dbReference>
<evidence type="ECO:0000256" key="13">
    <source>
        <dbReference type="RuleBase" id="RU000508"/>
    </source>
</evidence>
<dbReference type="Gene3D" id="3.30.540.10">
    <property type="entry name" value="Fructose-1,6-Bisphosphatase, subunit A, domain 1"/>
    <property type="match status" value="1"/>
</dbReference>
<feature type="binding site" evidence="12">
    <location>
        <position position="115"/>
    </location>
    <ligand>
        <name>Mg(2+)</name>
        <dbReference type="ChEBI" id="CHEBI:18420"/>
        <label>1</label>
    </ligand>
</feature>
<feature type="binding site" evidence="12">
    <location>
        <position position="210"/>
    </location>
    <ligand>
        <name>substrate</name>
    </ligand>
</feature>
<dbReference type="PANTHER" id="PTHR11556:SF35">
    <property type="entry name" value="SEDOHEPTULOSE-1,7-BISPHOSPHATASE, CHLOROPLASTIC"/>
    <property type="match status" value="1"/>
</dbReference>
<dbReference type="CDD" id="cd00354">
    <property type="entry name" value="FBPase"/>
    <property type="match status" value="1"/>
</dbReference>
<dbReference type="Pfam" id="PF18913">
    <property type="entry name" value="FBPase_C"/>
    <property type="match status" value="1"/>
</dbReference>
<comment type="cofactor">
    <cofactor evidence="12">
        <name>Mg(2+)</name>
        <dbReference type="ChEBI" id="CHEBI:18420"/>
    </cofactor>
    <text evidence="12">Binds 2 magnesium ions per subunit.</text>
</comment>
<feature type="binding site" evidence="12">
    <location>
        <position position="243"/>
    </location>
    <ligand>
        <name>substrate</name>
    </ligand>
</feature>
<evidence type="ECO:0000256" key="8">
    <source>
        <dbReference type="ARBA" id="ARBA00022842"/>
    </source>
</evidence>
<evidence type="ECO:0000256" key="4">
    <source>
        <dbReference type="ARBA" id="ARBA00013093"/>
    </source>
</evidence>
<evidence type="ECO:0000256" key="3">
    <source>
        <dbReference type="ARBA" id="ARBA00010941"/>
    </source>
</evidence>
<feature type="binding site" evidence="12">
    <location>
        <position position="92"/>
    </location>
    <ligand>
        <name>Mg(2+)</name>
        <dbReference type="ChEBI" id="CHEBI:18420"/>
        <label>1</label>
    </ligand>
</feature>
<dbReference type="FunFam" id="3.30.540.10:FF:000002">
    <property type="entry name" value="Fructose-1,6-bisphosphatase class 1"/>
    <property type="match status" value="1"/>
</dbReference>
<comment type="subunit">
    <text evidence="12">Homotetramer.</text>
</comment>
<dbReference type="Pfam" id="PF00316">
    <property type="entry name" value="FBPase"/>
    <property type="match status" value="1"/>
</dbReference>
<dbReference type="RefSeq" id="WP_099438884.1">
    <property type="nucleotide sequence ID" value="NZ_CP024091.1"/>
</dbReference>
<dbReference type="NCBIfam" id="NF006778">
    <property type="entry name" value="PRK09293.1-1"/>
    <property type="match status" value="1"/>
</dbReference>
<dbReference type="Proteomes" id="UP000223749">
    <property type="component" value="Chromosome"/>
</dbReference>
<dbReference type="GO" id="GO:0006000">
    <property type="term" value="P:fructose metabolic process"/>
    <property type="evidence" value="ECO:0007669"/>
    <property type="project" value="TreeGrafter"/>
</dbReference>
<evidence type="ECO:0000256" key="11">
    <source>
        <dbReference type="ARBA" id="ARBA00081210"/>
    </source>
</evidence>
<evidence type="ECO:0000313" key="17">
    <source>
        <dbReference type="Proteomes" id="UP000223749"/>
    </source>
</evidence>
<comment type="subcellular location">
    <subcellularLocation>
        <location evidence="12">Cytoplasm</location>
    </subcellularLocation>
</comment>
<comment type="similarity">
    <text evidence="3 12 13">Belongs to the FBPase class 1 family.</text>
</comment>
<accession>A0A2D1U5R7</accession>
<sequence length="361" mass="39468">MSGIKTLGQFIIEKQADFPYAKGELSRLLRDIGIASKIVNREVNKAGLVDILGAAGTMNIQGEGQQKLDVFANTQFISALTSGGECCIVATEEEDDFVKIDSPVSKNAKYIVCIDPLDGSSNIDCNVAVGTIFSIYRRKSTNGKATLQDVLQKGTEQVAAGYVIYGSSTMLVYTTGKGVNGFTLDPSIGEFCLSHPNMKIPPNGNIYSLNEGNYVHFPEGVKKYLKYVQVEDKATNRPYTSRYIGSMVADIHRNLIKGGIYIYPTTARSPKGKLRLLYECNPMAFIVEQAGGIASDGFNRILEIEPTELHQRTAIFIGSEHMVHVAESLMLEFSSERKSESRYISGTEAKLEQMGIVGGID</sequence>
<evidence type="ECO:0000256" key="2">
    <source>
        <dbReference type="ARBA" id="ARBA00005215"/>
    </source>
</evidence>
<dbReference type="GO" id="GO:0005829">
    <property type="term" value="C:cytosol"/>
    <property type="evidence" value="ECO:0007669"/>
    <property type="project" value="TreeGrafter"/>
</dbReference>
<keyword evidence="5 12" id="KW-0963">Cytoplasm</keyword>
<evidence type="ECO:0000313" key="16">
    <source>
        <dbReference type="EMBL" id="ATP56951.1"/>
    </source>
</evidence>
<dbReference type="Gene3D" id="3.40.190.80">
    <property type="match status" value="1"/>
</dbReference>
<dbReference type="GO" id="GO:0006094">
    <property type="term" value="P:gluconeogenesis"/>
    <property type="evidence" value="ECO:0007669"/>
    <property type="project" value="UniProtKB-UniRule"/>
</dbReference>
<evidence type="ECO:0000256" key="1">
    <source>
        <dbReference type="ARBA" id="ARBA00001273"/>
    </source>
</evidence>
<dbReference type="InterPro" id="IPR044015">
    <property type="entry name" value="FBPase_C_dom"/>
</dbReference>
<evidence type="ECO:0000256" key="9">
    <source>
        <dbReference type="ARBA" id="ARBA00023277"/>
    </source>
</evidence>
<dbReference type="PANTHER" id="PTHR11556">
    <property type="entry name" value="FRUCTOSE-1,6-BISPHOSPHATASE-RELATED"/>
    <property type="match status" value="1"/>
</dbReference>
<dbReference type="OrthoDB" id="9806756at2"/>
<dbReference type="EMBL" id="CP024091">
    <property type="protein sequence ID" value="ATP56951.1"/>
    <property type="molecule type" value="Genomic_DNA"/>
</dbReference>
<dbReference type="GO" id="GO:0005986">
    <property type="term" value="P:sucrose biosynthetic process"/>
    <property type="evidence" value="ECO:0007669"/>
    <property type="project" value="TreeGrafter"/>
</dbReference>
<feature type="domain" description="Fructose-1-6-bisphosphatase class I N-terminal" evidence="14">
    <location>
        <begin position="5"/>
        <end position="196"/>
    </location>
</feature>
<dbReference type="PIRSF" id="PIRSF000904">
    <property type="entry name" value="FBPtase_SBPase"/>
    <property type="match status" value="1"/>
</dbReference>
<evidence type="ECO:0000259" key="14">
    <source>
        <dbReference type="Pfam" id="PF00316"/>
    </source>
</evidence>
<dbReference type="HAMAP" id="MF_01855">
    <property type="entry name" value="FBPase_class1"/>
    <property type="match status" value="1"/>
</dbReference>
<keyword evidence="17" id="KW-1185">Reference proteome</keyword>
<dbReference type="GO" id="GO:0000287">
    <property type="term" value="F:magnesium ion binding"/>
    <property type="evidence" value="ECO:0007669"/>
    <property type="project" value="UniProtKB-UniRule"/>
</dbReference>
<reference evidence="16 17" key="1">
    <citation type="submission" date="2017-10" db="EMBL/GenBank/DDBJ databases">
        <title>Whole genome of Pedobacter ginsengisoli T01R-27 isolated from tomato rhizosphere.</title>
        <authorList>
            <person name="Weon H.-Y."/>
            <person name="Lee S.A."/>
            <person name="Sang M.K."/>
            <person name="Song J."/>
        </authorList>
    </citation>
    <scope>NUCLEOTIDE SEQUENCE [LARGE SCALE GENOMIC DNA]</scope>
    <source>
        <strain evidence="16 17">T01R-27</strain>
    </source>
</reference>
<feature type="binding site" evidence="12">
    <location>
        <position position="115"/>
    </location>
    <ligand>
        <name>Mg(2+)</name>
        <dbReference type="ChEBI" id="CHEBI:18420"/>
        <label>2</label>
    </ligand>
</feature>
<feature type="binding site" evidence="12">
    <location>
        <position position="118"/>
    </location>
    <ligand>
        <name>Mg(2+)</name>
        <dbReference type="ChEBI" id="CHEBI:18420"/>
        <label>2</label>
    </ligand>
</feature>
<dbReference type="InterPro" id="IPR000146">
    <property type="entry name" value="FBPase_class-1"/>
</dbReference>
<protein>
    <recommendedName>
        <fullName evidence="10 12">Fructose-1,6-bisphosphatase class 1</fullName>
        <shortName evidence="12">FBPase class 1</shortName>
        <ecNumber evidence="4 12">3.1.3.11</ecNumber>
    </recommendedName>
    <alternativeName>
        <fullName evidence="11 12">D-fructose-1,6-bisphosphate 1-phosphohydrolase class 1</fullName>
    </alternativeName>
</protein>
<dbReference type="GO" id="GO:0042132">
    <property type="term" value="F:fructose 1,6-bisphosphate 1-phosphatase activity"/>
    <property type="evidence" value="ECO:0007669"/>
    <property type="project" value="UniProtKB-UniRule"/>
</dbReference>
<keyword evidence="6 12" id="KW-0479">Metal-binding</keyword>
<dbReference type="InterPro" id="IPR020548">
    <property type="entry name" value="Fructose_bisphosphatase_AS"/>
</dbReference>
<comment type="catalytic activity">
    <reaction evidence="1 12">
        <text>beta-D-fructose 1,6-bisphosphate + H2O = beta-D-fructose 6-phosphate + phosphate</text>
        <dbReference type="Rhea" id="RHEA:11064"/>
        <dbReference type="ChEBI" id="CHEBI:15377"/>
        <dbReference type="ChEBI" id="CHEBI:32966"/>
        <dbReference type="ChEBI" id="CHEBI:43474"/>
        <dbReference type="ChEBI" id="CHEBI:57634"/>
        <dbReference type="EC" id="3.1.3.11"/>
    </reaction>
</comment>
<proteinExistence type="inferred from homology"/>
<keyword evidence="9 12" id="KW-0119">Carbohydrate metabolism</keyword>
<evidence type="ECO:0000259" key="15">
    <source>
        <dbReference type="Pfam" id="PF18913"/>
    </source>
</evidence>
<feature type="binding site" evidence="12">
    <location>
        <position position="273"/>
    </location>
    <ligand>
        <name>substrate</name>
    </ligand>
</feature>
<feature type="domain" description="Fructose-1-6-bisphosphatase class 1 C-terminal" evidence="15">
    <location>
        <begin position="200"/>
        <end position="330"/>
    </location>
</feature>
<feature type="binding site" evidence="12">
    <location>
        <begin position="118"/>
        <end position="121"/>
    </location>
    <ligand>
        <name>substrate</name>
    </ligand>
</feature>
<evidence type="ECO:0000256" key="12">
    <source>
        <dbReference type="HAMAP-Rule" id="MF_01855"/>
    </source>
</evidence>
<dbReference type="PIRSF" id="PIRSF500210">
    <property type="entry name" value="FBPtase"/>
    <property type="match status" value="1"/>
</dbReference>
<dbReference type="KEGG" id="pgs:CPT03_10890"/>
<gene>
    <name evidence="12" type="primary">fbp</name>
    <name evidence="16" type="ORF">CPT03_10890</name>
</gene>
<dbReference type="SUPFAM" id="SSF56655">
    <property type="entry name" value="Carbohydrate phosphatase"/>
    <property type="match status" value="1"/>
</dbReference>
<name>A0A2D1U5R7_9SPHI</name>
<dbReference type="InterPro" id="IPR028343">
    <property type="entry name" value="FBPtase"/>
</dbReference>
<comment type="caution">
    <text evidence="12">Lacks conserved residue(s) required for the propagation of feature annotation.</text>
</comment>
<keyword evidence="7 12" id="KW-0378">Hydrolase</keyword>
<evidence type="ECO:0000256" key="6">
    <source>
        <dbReference type="ARBA" id="ARBA00022723"/>
    </source>
</evidence>
<feature type="binding site" evidence="12">
    <location>
        <position position="279"/>
    </location>
    <ligand>
        <name>Mg(2+)</name>
        <dbReference type="ChEBI" id="CHEBI:18420"/>
        <label>2</label>
    </ligand>
</feature>